<comment type="similarity">
    <text evidence="2 5">Belongs to the RxLR effector family.</text>
</comment>
<keyword evidence="3 5" id="KW-0964">Secreted</keyword>
<organism evidence="7 8">
    <name type="scientific">Phytophthora boehmeriae</name>
    <dbReference type="NCBI Taxonomy" id="109152"/>
    <lineage>
        <taxon>Eukaryota</taxon>
        <taxon>Sar</taxon>
        <taxon>Stramenopiles</taxon>
        <taxon>Oomycota</taxon>
        <taxon>Peronosporomycetes</taxon>
        <taxon>Peronosporales</taxon>
        <taxon>Peronosporaceae</taxon>
        <taxon>Phytophthora</taxon>
    </lineage>
</organism>
<keyword evidence="8" id="KW-1185">Reference proteome</keyword>
<evidence type="ECO:0000256" key="4">
    <source>
        <dbReference type="ARBA" id="ARBA00022729"/>
    </source>
</evidence>
<evidence type="ECO:0000256" key="1">
    <source>
        <dbReference type="ARBA" id="ARBA00004613"/>
    </source>
</evidence>
<dbReference type="EMBL" id="JAGDFL010000139">
    <property type="protein sequence ID" value="KAG7396786.1"/>
    <property type="molecule type" value="Genomic_DNA"/>
</dbReference>
<accession>A0A8T1WTJ4</accession>
<protein>
    <recommendedName>
        <fullName evidence="5">RxLR effector protein</fullName>
    </recommendedName>
</protein>
<dbReference type="Proteomes" id="UP000693981">
    <property type="component" value="Unassembled WGS sequence"/>
</dbReference>
<evidence type="ECO:0000256" key="2">
    <source>
        <dbReference type="ARBA" id="ARBA00010400"/>
    </source>
</evidence>
<reference evidence="7" key="1">
    <citation type="submission" date="2021-02" db="EMBL/GenBank/DDBJ databases">
        <authorList>
            <person name="Palmer J.M."/>
        </authorList>
    </citation>
    <scope>NUCLEOTIDE SEQUENCE</scope>
    <source>
        <strain evidence="7">SCRP23</strain>
    </source>
</reference>
<feature type="region of interest" description="Disordered" evidence="6">
    <location>
        <begin position="32"/>
        <end position="72"/>
    </location>
</feature>
<evidence type="ECO:0000256" key="5">
    <source>
        <dbReference type="RuleBase" id="RU367124"/>
    </source>
</evidence>
<dbReference type="InterPro" id="IPR031825">
    <property type="entry name" value="RXLR"/>
</dbReference>
<proteinExistence type="inferred from homology"/>
<gene>
    <name evidence="7" type="ORF">PHYBOEH_001704</name>
</gene>
<name>A0A8T1WTJ4_9STRA</name>
<dbReference type="Pfam" id="PF16810">
    <property type="entry name" value="RXLR"/>
    <property type="match status" value="1"/>
</dbReference>
<sequence>MRCIVAIFLLAFAMLASNGAVLGDQNTIASSDTKPVARSLRTDGADEERARKSGGGARGTSRRRTDGTAGATSLISSIRAKVAESKYKAWFGMGLKPKQVDRKLDLTNPTHKAYSKGYLNYWQVRSVGYVPYYPYPNNDKSKDKDE</sequence>
<evidence type="ECO:0000256" key="6">
    <source>
        <dbReference type="SAM" id="MobiDB-lite"/>
    </source>
</evidence>
<keyword evidence="4 5" id="KW-0732">Signal</keyword>
<evidence type="ECO:0000256" key="3">
    <source>
        <dbReference type="ARBA" id="ARBA00022525"/>
    </source>
</evidence>
<feature type="signal peptide" evidence="5">
    <location>
        <begin position="1"/>
        <end position="23"/>
    </location>
</feature>
<comment type="function">
    <text evidence="5">Effector that suppresses plant defense responses during pathogen infection.</text>
</comment>
<feature type="chain" id="PRO_5035908928" description="RxLR effector protein" evidence="5">
    <location>
        <begin position="24"/>
        <end position="146"/>
    </location>
</feature>
<evidence type="ECO:0000313" key="8">
    <source>
        <dbReference type="Proteomes" id="UP000693981"/>
    </source>
</evidence>
<comment type="subcellular location">
    <subcellularLocation>
        <location evidence="1 5">Secreted</location>
    </subcellularLocation>
</comment>
<dbReference type="AlphaFoldDB" id="A0A8T1WTJ4"/>
<evidence type="ECO:0000313" key="7">
    <source>
        <dbReference type="EMBL" id="KAG7396786.1"/>
    </source>
</evidence>
<comment type="caution">
    <text evidence="7">The sequence shown here is derived from an EMBL/GenBank/DDBJ whole genome shotgun (WGS) entry which is preliminary data.</text>
</comment>
<feature type="compositionally biased region" description="Basic and acidic residues" evidence="6">
    <location>
        <begin position="40"/>
        <end position="51"/>
    </location>
</feature>
<comment type="domain">
    <text evidence="5">The RxLR-dEER motif acts to carry the protein into the host cell cytoplasm through binding to cell surface phosphatidylinositol-3-phosphate.</text>
</comment>